<accession>A0A5P9JUK9</accession>
<dbReference type="RefSeq" id="WP_152584962.1">
    <property type="nucleotide sequence ID" value="NZ_CP045423.1"/>
</dbReference>
<proteinExistence type="predicted"/>
<dbReference type="InterPro" id="IPR025683">
    <property type="entry name" value="Protein_beta"/>
</dbReference>
<name>A0A5P9JUK9_9HYPH</name>
<protein>
    <recommendedName>
        <fullName evidence="3">Beta protein</fullName>
    </recommendedName>
</protein>
<dbReference type="Pfam" id="PF14350">
    <property type="entry name" value="Beta_protein"/>
    <property type="match status" value="1"/>
</dbReference>
<dbReference type="Proteomes" id="UP000325614">
    <property type="component" value="Chromosome"/>
</dbReference>
<keyword evidence="2" id="KW-1185">Reference proteome</keyword>
<reference evidence="1 2" key="1">
    <citation type="submission" date="2019-10" db="EMBL/GenBank/DDBJ databases">
        <title>Isolation, Identification of Microvirga thermotolerans HR1, a novel thermophilic bacterium and Comparative Genomics of the genus Microvirga.</title>
        <authorList>
            <person name="Li J."/>
            <person name="Zhang W."/>
            <person name="Lin M."/>
            <person name="Wang J."/>
        </authorList>
    </citation>
    <scope>NUCLEOTIDE SEQUENCE [LARGE SCALE GENOMIC DNA]</scope>
    <source>
        <strain evidence="1 2">HR1</strain>
    </source>
</reference>
<evidence type="ECO:0000313" key="2">
    <source>
        <dbReference type="Proteomes" id="UP000325614"/>
    </source>
</evidence>
<dbReference type="KEGG" id="mico:GDR74_03240"/>
<evidence type="ECO:0000313" key="1">
    <source>
        <dbReference type="EMBL" id="QFU15316.1"/>
    </source>
</evidence>
<gene>
    <name evidence="1" type="ORF">GDR74_03240</name>
</gene>
<evidence type="ECO:0008006" key="3">
    <source>
        <dbReference type="Google" id="ProtNLM"/>
    </source>
</evidence>
<sequence>MTISFDDYTYYPSLRTRLWEMRGYKELGAAEKERVLPMFVLTKHNQTTGAGAVCQVVQASLEERSFILDVESSPIYACDDTNAFLDPAGGFQAWRNFVQAQPGAIPTALLPSGAPIRDIVRQVIEFERVNEKVVVRSRSPAADLSTLIAIISAVDSVENLLIVLDFGYVRSRVPACAVDAANTINALRNVDPTVRVVVMGSSYPRSAAAYDDAGAALEIEERILHAAIGGNTVAIYGDHSSIHPEPFEPLPSRFVPRIDYALADSWIFRRVREDKGGFKECAEQITGLTDWDPRLVDQQVWGAVKIQAAADGDITRMGTPGAWIAVRVNLHLWQQIHFAGEALDEDNGDVFG</sequence>
<organism evidence="1 2">
    <name type="scientific">Microvirga thermotolerans</name>
    <dbReference type="NCBI Taxonomy" id="2651334"/>
    <lineage>
        <taxon>Bacteria</taxon>
        <taxon>Pseudomonadati</taxon>
        <taxon>Pseudomonadota</taxon>
        <taxon>Alphaproteobacteria</taxon>
        <taxon>Hyphomicrobiales</taxon>
        <taxon>Methylobacteriaceae</taxon>
        <taxon>Microvirga</taxon>
    </lineage>
</organism>
<dbReference type="AlphaFoldDB" id="A0A5P9JUK9"/>
<dbReference type="EMBL" id="CP045423">
    <property type="protein sequence ID" value="QFU15316.1"/>
    <property type="molecule type" value="Genomic_DNA"/>
</dbReference>